<evidence type="ECO:0000256" key="5">
    <source>
        <dbReference type="ARBA" id="ARBA00022777"/>
    </source>
</evidence>
<dbReference type="Proteomes" id="UP000621454">
    <property type="component" value="Unassembled WGS sequence"/>
</dbReference>
<dbReference type="PROSITE" id="PS00108">
    <property type="entry name" value="PROTEIN_KINASE_ST"/>
    <property type="match status" value="1"/>
</dbReference>
<evidence type="ECO:0000256" key="6">
    <source>
        <dbReference type="ARBA" id="ARBA00022840"/>
    </source>
</evidence>
<dbReference type="GO" id="GO:0005524">
    <property type="term" value="F:ATP binding"/>
    <property type="evidence" value="ECO:0007669"/>
    <property type="project" value="UniProtKB-KW"/>
</dbReference>
<sequence length="636" mass="64505">MTSAPQTVSVADIQAALPAYEIDREIGRGGCGVVLAGTHRKLGRRVAIKQIPPHFAGDVSVRRRFAAEARLMSAIDHPHVMPIYDYVEDGSLCALVGEFLSGGTVGERFARSGLDPASSIAVAVSCAAGLGAAHAVGVLHRDVKPANLIFAASGAVKLTDFGIAKIIGGGETLVTRAGDVLGTPAYIAPEQARGQELSPATDVYALATMVYELLSGTMPFPPADGMSLLFMHAFEEPTPLTEVAASVPGRVAEVVMTGLATDPADRFATAEEFGVALAGAAAGVWGGEWLPGSGVPLIGAETIMSAATGRLSSSVSVARGRERASAVGAAAAEATVRSTQVPSGGQAAAAPPATVVVRPIGARPDDGVGAADVRRDDVVAAREVVKFSSPRVPTIVAAALAAAAITAALVGVGAPSHGGDLPAGAATVAGVDPTSSAVSANLRDAVPVAVRAPGVDSVDLSTEVLGVRVAGHRAAVVAGGAPVEMAPPLPAWVFPQPMTARLALAAQSRPVGSTSFEFHTGWRSWLTATAAATLLVTLFALAYVESSIRTLRRGYGRVSAVIGLVASAIAADIAVCGWAWVLLGHEPTVPTLVVSAIIAAGAGGAAAVAAGRVGAIARIHRRRRRQRARRRVESGW</sequence>
<keyword evidence="3" id="KW-0808">Transferase</keyword>
<proteinExistence type="predicted"/>
<dbReference type="InterPro" id="IPR008271">
    <property type="entry name" value="Ser/Thr_kinase_AS"/>
</dbReference>
<evidence type="ECO:0000256" key="2">
    <source>
        <dbReference type="ARBA" id="ARBA00022527"/>
    </source>
</evidence>
<keyword evidence="4" id="KW-0547">Nucleotide-binding</keyword>
<comment type="caution">
    <text evidence="9">The sequence shown here is derived from an EMBL/GenBank/DDBJ whole genome shotgun (WGS) entry which is preliminary data.</text>
</comment>
<evidence type="ECO:0000313" key="10">
    <source>
        <dbReference type="Proteomes" id="UP000621454"/>
    </source>
</evidence>
<dbReference type="PANTHER" id="PTHR43289">
    <property type="entry name" value="MITOGEN-ACTIVATED PROTEIN KINASE KINASE KINASE 20-RELATED"/>
    <property type="match status" value="1"/>
</dbReference>
<dbReference type="AlphaFoldDB" id="A0A916TDD2"/>
<dbReference type="EMBL" id="BMGC01000026">
    <property type="protein sequence ID" value="GGB40673.1"/>
    <property type="molecule type" value="Genomic_DNA"/>
</dbReference>
<dbReference type="Gene3D" id="1.10.510.10">
    <property type="entry name" value="Transferase(Phosphotransferase) domain 1"/>
    <property type="match status" value="1"/>
</dbReference>
<dbReference type="Pfam" id="PF00069">
    <property type="entry name" value="Pkinase"/>
    <property type="match status" value="1"/>
</dbReference>
<dbReference type="SUPFAM" id="SSF56112">
    <property type="entry name" value="Protein kinase-like (PK-like)"/>
    <property type="match status" value="1"/>
</dbReference>
<dbReference type="PROSITE" id="PS50011">
    <property type="entry name" value="PROTEIN_KINASE_DOM"/>
    <property type="match status" value="1"/>
</dbReference>
<evidence type="ECO:0000313" key="9">
    <source>
        <dbReference type="EMBL" id="GGB40673.1"/>
    </source>
</evidence>
<evidence type="ECO:0000259" key="8">
    <source>
        <dbReference type="PROSITE" id="PS50011"/>
    </source>
</evidence>
<dbReference type="CDD" id="cd14014">
    <property type="entry name" value="STKc_PknB_like"/>
    <property type="match status" value="1"/>
</dbReference>
<evidence type="ECO:0000256" key="4">
    <source>
        <dbReference type="ARBA" id="ARBA00022741"/>
    </source>
</evidence>
<organism evidence="9 10">
    <name type="scientific">Gordonia jinhuaensis</name>
    <dbReference type="NCBI Taxonomy" id="1517702"/>
    <lineage>
        <taxon>Bacteria</taxon>
        <taxon>Bacillati</taxon>
        <taxon>Actinomycetota</taxon>
        <taxon>Actinomycetes</taxon>
        <taxon>Mycobacteriales</taxon>
        <taxon>Gordoniaceae</taxon>
        <taxon>Gordonia</taxon>
    </lineage>
</organism>
<feature type="transmembrane region" description="Helical" evidence="7">
    <location>
        <begin position="525"/>
        <end position="544"/>
    </location>
</feature>
<dbReference type="GO" id="GO:0004674">
    <property type="term" value="F:protein serine/threonine kinase activity"/>
    <property type="evidence" value="ECO:0007669"/>
    <property type="project" value="UniProtKB-KW"/>
</dbReference>
<keyword evidence="7" id="KW-1133">Transmembrane helix</keyword>
<feature type="domain" description="Protein kinase" evidence="8">
    <location>
        <begin position="20"/>
        <end position="290"/>
    </location>
</feature>
<keyword evidence="10" id="KW-1185">Reference proteome</keyword>
<keyword evidence="5 9" id="KW-0418">Kinase</keyword>
<keyword evidence="7" id="KW-0812">Transmembrane</keyword>
<keyword evidence="7" id="KW-0472">Membrane</keyword>
<dbReference type="InterPro" id="IPR011009">
    <property type="entry name" value="Kinase-like_dom_sf"/>
</dbReference>
<keyword evidence="6" id="KW-0067">ATP-binding</keyword>
<gene>
    <name evidence="9" type="ORF">GCM10011489_30320</name>
</gene>
<reference evidence="9" key="2">
    <citation type="submission" date="2020-09" db="EMBL/GenBank/DDBJ databases">
        <authorList>
            <person name="Sun Q."/>
            <person name="Zhou Y."/>
        </authorList>
    </citation>
    <scope>NUCLEOTIDE SEQUENCE</scope>
    <source>
        <strain evidence="9">CGMCC 1.12827</strain>
    </source>
</reference>
<dbReference type="EC" id="2.7.11.1" evidence="1"/>
<dbReference type="SMART" id="SM00220">
    <property type="entry name" value="S_TKc"/>
    <property type="match status" value="1"/>
</dbReference>
<evidence type="ECO:0000256" key="1">
    <source>
        <dbReference type="ARBA" id="ARBA00012513"/>
    </source>
</evidence>
<accession>A0A916TDD2</accession>
<name>A0A916TDD2_9ACTN</name>
<reference evidence="9" key="1">
    <citation type="journal article" date="2014" name="Int. J. Syst. Evol. Microbiol.">
        <title>Complete genome sequence of Corynebacterium casei LMG S-19264T (=DSM 44701T), isolated from a smear-ripened cheese.</title>
        <authorList>
            <consortium name="US DOE Joint Genome Institute (JGI-PGF)"/>
            <person name="Walter F."/>
            <person name="Albersmeier A."/>
            <person name="Kalinowski J."/>
            <person name="Ruckert C."/>
        </authorList>
    </citation>
    <scope>NUCLEOTIDE SEQUENCE</scope>
    <source>
        <strain evidence="9">CGMCC 1.12827</strain>
    </source>
</reference>
<dbReference type="InterPro" id="IPR000719">
    <property type="entry name" value="Prot_kinase_dom"/>
</dbReference>
<evidence type="ECO:0000256" key="3">
    <source>
        <dbReference type="ARBA" id="ARBA00022679"/>
    </source>
</evidence>
<dbReference type="Gene3D" id="3.30.200.20">
    <property type="entry name" value="Phosphorylase Kinase, domain 1"/>
    <property type="match status" value="1"/>
</dbReference>
<evidence type="ECO:0000256" key="7">
    <source>
        <dbReference type="SAM" id="Phobius"/>
    </source>
</evidence>
<feature type="transmembrane region" description="Helical" evidence="7">
    <location>
        <begin position="556"/>
        <end position="580"/>
    </location>
</feature>
<dbReference type="PANTHER" id="PTHR43289:SF6">
    <property type="entry name" value="SERINE_THREONINE-PROTEIN KINASE NEKL-3"/>
    <property type="match status" value="1"/>
</dbReference>
<dbReference type="RefSeq" id="WP_188587422.1">
    <property type="nucleotide sequence ID" value="NZ_BMGC01000026.1"/>
</dbReference>
<feature type="transmembrane region" description="Helical" evidence="7">
    <location>
        <begin position="592"/>
        <end position="617"/>
    </location>
</feature>
<keyword evidence="2 9" id="KW-0723">Serine/threonine-protein kinase</keyword>
<protein>
    <recommendedName>
        <fullName evidence="1">non-specific serine/threonine protein kinase</fullName>
        <ecNumber evidence="1">2.7.11.1</ecNumber>
    </recommendedName>
</protein>